<proteinExistence type="predicted"/>
<evidence type="ECO:0000256" key="1">
    <source>
        <dbReference type="SAM" id="SignalP"/>
    </source>
</evidence>
<keyword evidence="1" id="KW-0732">Signal</keyword>
<comment type="caution">
    <text evidence="2">The sequence shown here is derived from an EMBL/GenBank/DDBJ whole genome shotgun (WGS) entry which is preliminary data.</text>
</comment>
<protein>
    <submittedName>
        <fullName evidence="2">Uncharacterized protein</fullName>
    </submittedName>
</protein>
<name>A0ABT4SCB5_9ACTN</name>
<feature type="signal peptide" evidence="1">
    <location>
        <begin position="1"/>
        <end position="23"/>
    </location>
</feature>
<keyword evidence="3" id="KW-1185">Reference proteome</keyword>
<organism evidence="2 3">
    <name type="scientific">Nonomuraea corallina</name>
    <dbReference type="NCBI Taxonomy" id="2989783"/>
    <lineage>
        <taxon>Bacteria</taxon>
        <taxon>Bacillati</taxon>
        <taxon>Actinomycetota</taxon>
        <taxon>Actinomycetes</taxon>
        <taxon>Streptosporangiales</taxon>
        <taxon>Streptosporangiaceae</taxon>
        <taxon>Nonomuraea</taxon>
    </lineage>
</organism>
<dbReference type="RefSeq" id="WP_270155680.1">
    <property type="nucleotide sequence ID" value="NZ_JAPNNL010000052.1"/>
</dbReference>
<reference evidence="2" key="1">
    <citation type="submission" date="2022-11" db="EMBL/GenBank/DDBJ databases">
        <title>Nonomuraea corallina sp. nov., a new species of the genus Nonomuraea isolated from sea side sediment in Thai sea.</title>
        <authorList>
            <person name="Ngamcharungchit C."/>
            <person name="Matsumoto A."/>
            <person name="Suriyachadkun C."/>
            <person name="Panbangred W."/>
            <person name="Inahashi Y."/>
            <person name="Intra B."/>
        </authorList>
    </citation>
    <scope>NUCLEOTIDE SEQUENCE</scope>
    <source>
        <strain evidence="2">MCN248</strain>
    </source>
</reference>
<sequence>MRANHLAVVTVAAAAVLAAPATAAAASSSESASAASAPAQELKLRKGLTLYIPIQWEVHRFGPDVVQVVTGKCGKPRGWGTPNCDAFYVLGPSLIKRGDEGFRRYTGKSPFYTSSGVLPCPFNQKWGESIGPKVKRGVRQVGKGHKAAHNVWQSRCISLSNGKTKARFTQREWYLPKSKILVVDQWNTPGLAAALRHADWK</sequence>
<accession>A0ABT4SCB5</accession>
<evidence type="ECO:0000313" key="2">
    <source>
        <dbReference type="EMBL" id="MDA0634852.1"/>
    </source>
</evidence>
<feature type="chain" id="PRO_5046940843" evidence="1">
    <location>
        <begin position="24"/>
        <end position="201"/>
    </location>
</feature>
<evidence type="ECO:0000313" key="3">
    <source>
        <dbReference type="Proteomes" id="UP001144036"/>
    </source>
</evidence>
<dbReference type="EMBL" id="JAPNNL010000052">
    <property type="protein sequence ID" value="MDA0634852.1"/>
    <property type="molecule type" value="Genomic_DNA"/>
</dbReference>
<gene>
    <name evidence="2" type="ORF">OUY22_15620</name>
</gene>
<dbReference type="Proteomes" id="UP001144036">
    <property type="component" value="Unassembled WGS sequence"/>
</dbReference>